<protein>
    <submittedName>
        <fullName evidence="1">Uncharacterized protein</fullName>
    </submittedName>
</protein>
<evidence type="ECO:0000313" key="2">
    <source>
        <dbReference type="Proteomes" id="UP000184040"/>
    </source>
</evidence>
<proteinExistence type="predicted"/>
<name>A0A1M6FYR7_9RHOB</name>
<evidence type="ECO:0000313" key="1">
    <source>
        <dbReference type="EMBL" id="SHJ02898.1"/>
    </source>
</evidence>
<sequence>MNSVTDPVVFDDFDSPDPDEAQDFSYSLCADVHVALQRAGADLLICFGDTAPFDHVIDELEWSVLNVTSPSADVLTRDEVVGFFDAMADGTLIDEFDRVLVLGTGELAGVALGYSVCAPMARVLILAPRGPLTDTERFPPSAATLAAAERVQVIYDPMDDDSATTARAISERGADLLPMRFGESTGVVTDLNRLDVMETLLEDAMDRQLSRLSFFRILRARRTRGPYLRRLNARLIQSDRAVLRAMTLRHIGTKLGRRRYLQEYEKLAQELTEAGVRIPEPRA</sequence>
<accession>A0A1M6FYR7</accession>
<gene>
    <name evidence="1" type="ORF">SAMN04488012_104130</name>
</gene>
<keyword evidence="2" id="KW-1185">Reference proteome</keyword>
<dbReference type="EMBL" id="FQZA01000004">
    <property type="protein sequence ID" value="SHJ02898.1"/>
    <property type="molecule type" value="Genomic_DNA"/>
</dbReference>
<dbReference type="AlphaFoldDB" id="A0A1M6FYR7"/>
<dbReference type="STRING" id="313368.SAMN04488012_104130"/>
<organism evidence="1 2">
    <name type="scientific">Palleronia salina</name>
    <dbReference type="NCBI Taxonomy" id="313368"/>
    <lineage>
        <taxon>Bacteria</taxon>
        <taxon>Pseudomonadati</taxon>
        <taxon>Pseudomonadota</taxon>
        <taxon>Alphaproteobacteria</taxon>
        <taxon>Rhodobacterales</taxon>
        <taxon>Roseobacteraceae</taxon>
        <taxon>Palleronia</taxon>
    </lineage>
</organism>
<dbReference type="Proteomes" id="UP000184040">
    <property type="component" value="Unassembled WGS sequence"/>
</dbReference>
<reference evidence="1 2" key="1">
    <citation type="submission" date="2016-11" db="EMBL/GenBank/DDBJ databases">
        <authorList>
            <person name="Jaros S."/>
            <person name="Januszkiewicz K."/>
            <person name="Wedrychowicz H."/>
        </authorList>
    </citation>
    <scope>NUCLEOTIDE SEQUENCE [LARGE SCALE GENOMIC DNA]</scope>
    <source>
        <strain evidence="1 2">DSM 26892</strain>
    </source>
</reference>
<dbReference type="RefSeq" id="WP_073128211.1">
    <property type="nucleotide sequence ID" value="NZ_FQZA01000004.1"/>
</dbReference>